<organism evidence="1 2">
    <name type="scientific">Linderina macrospora</name>
    <dbReference type="NCBI Taxonomy" id="4868"/>
    <lineage>
        <taxon>Eukaryota</taxon>
        <taxon>Fungi</taxon>
        <taxon>Fungi incertae sedis</taxon>
        <taxon>Zoopagomycota</taxon>
        <taxon>Kickxellomycotina</taxon>
        <taxon>Kickxellomycetes</taxon>
        <taxon>Kickxellales</taxon>
        <taxon>Kickxellaceae</taxon>
        <taxon>Linderina</taxon>
    </lineage>
</organism>
<name>A0ACC1J5F3_9FUNG</name>
<gene>
    <name evidence="1" type="ORF">FBU59_004478</name>
</gene>
<accession>A0ACC1J5F3</accession>
<evidence type="ECO:0000313" key="1">
    <source>
        <dbReference type="EMBL" id="KAJ1938311.1"/>
    </source>
</evidence>
<reference evidence="1" key="1">
    <citation type="submission" date="2022-07" db="EMBL/GenBank/DDBJ databases">
        <title>Phylogenomic reconstructions and comparative analyses of Kickxellomycotina fungi.</title>
        <authorList>
            <person name="Reynolds N.K."/>
            <person name="Stajich J.E."/>
            <person name="Barry K."/>
            <person name="Grigoriev I.V."/>
            <person name="Crous P."/>
            <person name="Smith M.E."/>
        </authorList>
    </citation>
    <scope>NUCLEOTIDE SEQUENCE</scope>
    <source>
        <strain evidence="1">NRRL 5244</strain>
    </source>
</reference>
<protein>
    <submittedName>
        <fullName evidence="1">Uncharacterized protein</fullName>
    </submittedName>
</protein>
<sequence length="433" mass="49341">NAVVLASKRIKRLSYRVDPSALRPWLHLRLREELRENPEDRKRAEAERERKEKLRERNKLMKRKKSSAALAEAKRVAFETKKQKKARKVQQEVDRDMRDAQAEVTREERERWYGETLKQVFITYFRILKQKDNIGGLLPAVLEGLAKYAHLISVEFFIDLFHLLKKIMRGQHGVGIGNEDEETAQAGSNDDGDLVSSKISLRTSLLCILSALHILTGQGEALNLDIKDFFYQLYALLPPLAAHPQIEATRLSSQTDGTRYTVYLAPAEIAQANAERVGQLKEAAESSEPQQQQQLEEAMWEATVRSESDLMFECLELMFLGRTKVSSVTRVASFVKRLAEGALYWPSKTAVRAIGFINKLMIKYPNLDRLFASDEQAGSGLYLKDIDDPDMCNPFGTCVYEIHWLQTHHNAGVRAAAARLLAYAKAEDKKHRL</sequence>
<proteinExistence type="predicted"/>
<dbReference type="Proteomes" id="UP001150603">
    <property type="component" value="Unassembled WGS sequence"/>
</dbReference>
<dbReference type="EMBL" id="JANBPW010003217">
    <property type="protein sequence ID" value="KAJ1938311.1"/>
    <property type="molecule type" value="Genomic_DNA"/>
</dbReference>
<keyword evidence="2" id="KW-1185">Reference proteome</keyword>
<comment type="caution">
    <text evidence="1">The sequence shown here is derived from an EMBL/GenBank/DDBJ whole genome shotgun (WGS) entry which is preliminary data.</text>
</comment>
<feature type="non-terminal residue" evidence="1">
    <location>
        <position position="1"/>
    </location>
</feature>
<evidence type="ECO:0000313" key="2">
    <source>
        <dbReference type="Proteomes" id="UP001150603"/>
    </source>
</evidence>